<accession>A0ABR0GP99</accession>
<organism evidence="2 3">
    <name type="scientific">Podospora pseudocomata</name>
    <dbReference type="NCBI Taxonomy" id="2093779"/>
    <lineage>
        <taxon>Eukaryota</taxon>
        <taxon>Fungi</taxon>
        <taxon>Dikarya</taxon>
        <taxon>Ascomycota</taxon>
        <taxon>Pezizomycotina</taxon>
        <taxon>Sordariomycetes</taxon>
        <taxon>Sordariomycetidae</taxon>
        <taxon>Sordariales</taxon>
        <taxon>Podosporaceae</taxon>
        <taxon>Podospora</taxon>
    </lineage>
</organism>
<dbReference type="EMBL" id="JAFFHA010000004">
    <property type="protein sequence ID" value="KAK4657491.1"/>
    <property type="molecule type" value="Genomic_DNA"/>
</dbReference>
<feature type="transmembrane region" description="Helical" evidence="1">
    <location>
        <begin position="15"/>
        <end position="35"/>
    </location>
</feature>
<dbReference type="Proteomes" id="UP001323405">
    <property type="component" value="Unassembled WGS sequence"/>
</dbReference>
<keyword evidence="1" id="KW-0472">Membrane</keyword>
<dbReference type="RefSeq" id="XP_062746464.1">
    <property type="nucleotide sequence ID" value="XM_062888312.1"/>
</dbReference>
<comment type="caution">
    <text evidence="2">The sequence shown here is derived from an EMBL/GenBank/DDBJ whole genome shotgun (WGS) entry which is preliminary data.</text>
</comment>
<protein>
    <submittedName>
        <fullName evidence="2">Uncharacterized protein</fullName>
    </submittedName>
</protein>
<keyword evidence="1" id="KW-1133">Transmembrane helix</keyword>
<name>A0ABR0GP99_9PEZI</name>
<keyword evidence="1" id="KW-0812">Transmembrane</keyword>
<keyword evidence="3" id="KW-1185">Reference proteome</keyword>
<reference evidence="2 3" key="1">
    <citation type="journal article" date="2023" name="bioRxiv">
        <title>High-quality genome assemblies of four members of thePodospora anserinaspecies complex.</title>
        <authorList>
            <person name="Ament-Velasquez S.L."/>
            <person name="Vogan A.A."/>
            <person name="Wallerman O."/>
            <person name="Hartmann F."/>
            <person name="Gautier V."/>
            <person name="Silar P."/>
            <person name="Giraud T."/>
            <person name="Johannesson H."/>
        </authorList>
    </citation>
    <scope>NUCLEOTIDE SEQUENCE [LARGE SCALE GENOMIC DNA]</scope>
    <source>
        <strain evidence="2 3">CBS 415.72m</strain>
    </source>
</reference>
<gene>
    <name evidence="2" type="ORF">QC762_214245</name>
</gene>
<evidence type="ECO:0000313" key="2">
    <source>
        <dbReference type="EMBL" id="KAK4657491.1"/>
    </source>
</evidence>
<dbReference type="GeneID" id="87908219"/>
<sequence>MSRTLFPTSTITERFSLEGFLILKVLVILSGIYNAPQRKGQLRSTHKRSRKTTGIRILVYPTPPPPGFLHLLSFQIQFLMSASAPAQLLPHRVCTSTSPYLMSFRGWIMGTAGYVVEDGLYAPVVDARVWRDMFGILRG</sequence>
<proteinExistence type="predicted"/>
<evidence type="ECO:0000313" key="3">
    <source>
        <dbReference type="Proteomes" id="UP001323405"/>
    </source>
</evidence>
<evidence type="ECO:0000256" key="1">
    <source>
        <dbReference type="SAM" id="Phobius"/>
    </source>
</evidence>